<dbReference type="Pfam" id="PF05504">
    <property type="entry name" value="Spore_GerAC"/>
    <property type="match status" value="1"/>
</dbReference>
<protein>
    <submittedName>
        <fullName evidence="11">Uncharacterized protein</fullName>
    </submittedName>
</protein>
<dbReference type="EMBL" id="CP016808">
    <property type="protein sequence ID" value="ANY69237.1"/>
    <property type="molecule type" value="Genomic_DNA"/>
</dbReference>
<sequence length="403" mass="45724">MRIRHQAKRSFLIALCALVLPLQTGCWSKDEIEDQSIYVGMGLDPASETKLEKTFRKEGSDYRKRKLLTYTLQIINVQSESQHSGGQAPVSARPYYNISETGDSMFQLIREFSTRMERPVIGHHLKVIVINEKLSRKYSMNELLDFFLRDNDIRPSCLILISKGSARGTMVAKDNSIIPSFRLTGLVDNRYRSLKILEPMTLSKLEGKIYGEQSYLLQNVIAADGEVKFSGGAVIKGKTQKLQGLLTEEETIGCVWLTGKGVGGLVKSYHEDNHQPIVYEVKSMKSKIDAKVAGDQISFHVSIKSKGRLIEEWLNNNEPIDPAFKKQAEAGSQKEVRRLTNKALKKLQKQYGTDVLGFGKQLSIQHPRKWEKIKDRWEELFPDIPITVSIDMEITEYGAKITR</sequence>
<accession>A0A1B2DNG1</accession>
<evidence type="ECO:0000256" key="4">
    <source>
        <dbReference type="ARBA" id="ARBA00022729"/>
    </source>
</evidence>
<evidence type="ECO:0000256" key="7">
    <source>
        <dbReference type="ARBA" id="ARBA00023288"/>
    </source>
</evidence>
<dbReference type="NCBIfam" id="TIGR02887">
    <property type="entry name" value="spore_ger_x_C"/>
    <property type="match status" value="1"/>
</dbReference>
<proteinExistence type="inferred from homology"/>
<keyword evidence="4 8" id="KW-0732">Signal</keyword>
<dbReference type="AlphaFoldDB" id="A0A1B2DNG1"/>
<evidence type="ECO:0000259" key="9">
    <source>
        <dbReference type="Pfam" id="PF05504"/>
    </source>
</evidence>
<evidence type="ECO:0000259" key="10">
    <source>
        <dbReference type="Pfam" id="PF25198"/>
    </source>
</evidence>
<comment type="subcellular location">
    <subcellularLocation>
        <location evidence="1">Membrane</location>
        <topology evidence="1">Lipid-anchor</topology>
    </subcellularLocation>
</comment>
<name>A0A1B2DNG1_9BACL</name>
<evidence type="ECO:0000256" key="8">
    <source>
        <dbReference type="SAM" id="SignalP"/>
    </source>
</evidence>
<keyword evidence="5" id="KW-0472">Membrane</keyword>
<dbReference type="Gene3D" id="3.30.300.210">
    <property type="entry name" value="Nutrient germinant receptor protein C, domain 3"/>
    <property type="match status" value="1"/>
</dbReference>
<dbReference type="InterPro" id="IPR008844">
    <property type="entry name" value="Spore_GerAC-like"/>
</dbReference>
<reference evidence="11" key="1">
    <citation type="submission" date="2016-08" db="EMBL/GenBank/DDBJ databases">
        <title>Complete Genome Seqeunce of Paenibacillus sp. BIHB 4019 from tea rhizoplane.</title>
        <authorList>
            <person name="Thakur R."/>
            <person name="Swarnkar M.K."/>
            <person name="Gulati A."/>
        </authorList>
    </citation>
    <scope>NUCLEOTIDE SEQUENCE [LARGE SCALE GENOMIC DNA]</scope>
    <source>
        <strain evidence="11">BIHB4019</strain>
    </source>
</reference>
<dbReference type="PANTHER" id="PTHR35789">
    <property type="entry name" value="SPORE GERMINATION PROTEIN B3"/>
    <property type="match status" value="1"/>
</dbReference>
<comment type="similarity">
    <text evidence="2">Belongs to the GerABKC lipoprotein family.</text>
</comment>
<evidence type="ECO:0000256" key="1">
    <source>
        <dbReference type="ARBA" id="ARBA00004635"/>
    </source>
</evidence>
<keyword evidence="7" id="KW-0449">Lipoprotein</keyword>
<dbReference type="InterPro" id="IPR057336">
    <property type="entry name" value="GerAC_N"/>
</dbReference>
<dbReference type="Pfam" id="PF25198">
    <property type="entry name" value="Spore_GerAC_N"/>
    <property type="match status" value="1"/>
</dbReference>
<dbReference type="RefSeq" id="WP_099520272.1">
    <property type="nucleotide sequence ID" value="NZ_CP016808.1"/>
</dbReference>
<evidence type="ECO:0000256" key="3">
    <source>
        <dbReference type="ARBA" id="ARBA00022544"/>
    </source>
</evidence>
<dbReference type="InterPro" id="IPR038501">
    <property type="entry name" value="Spore_GerAC_C_sf"/>
</dbReference>
<evidence type="ECO:0000256" key="2">
    <source>
        <dbReference type="ARBA" id="ARBA00007886"/>
    </source>
</evidence>
<keyword evidence="6" id="KW-0564">Palmitate</keyword>
<feature type="chain" id="PRO_5038401253" evidence="8">
    <location>
        <begin position="25"/>
        <end position="403"/>
    </location>
</feature>
<evidence type="ECO:0000313" key="11">
    <source>
        <dbReference type="EMBL" id="ANY69237.1"/>
    </source>
</evidence>
<dbReference type="GO" id="GO:0009847">
    <property type="term" value="P:spore germination"/>
    <property type="evidence" value="ECO:0007669"/>
    <property type="project" value="InterPro"/>
</dbReference>
<gene>
    <name evidence="11" type="ORF">BBD42_24195</name>
</gene>
<dbReference type="GO" id="GO:0016020">
    <property type="term" value="C:membrane"/>
    <property type="evidence" value="ECO:0007669"/>
    <property type="project" value="UniProtKB-SubCell"/>
</dbReference>
<evidence type="ECO:0000256" key="5">
    <source>
        <dbReference type="ARBA" id="ARBA00023136"/>
    </source>
</evidence>
<evidence type="ECO:0000256" key="6">
    <source>
        <dbReference type="ARBA" id="ARBA00023139"/>
    </source>
</evidence>
<feature type="signal peptide" evidence="8">
    <location>
        <begin position="1"/>
        <end position="24"/>
    </location>
</feature>
<keyword evidence="3" id="KW-0309">Germination</keyword>
<dbReference type="PANTHER" id="PTHR35789:SF1">
    <property type="entry name" value="SPORE GERMINATION PROTEIN B3"/>
    <property type="match status" value="1"/>
</dbReference>
<feature type="domain" description="Spore germination GerAC-like C-terminal" evidence="9">
    <location>
        <begin position="230"/>
        <end position="398"/>
    </location>
</feature>
<feature type="domain" description="Spore germination protein N-terminal" evidence="10">
    <location>
        <begin position="29"/>
        <end position="215"/>
    </location>
</feature>
<organism evidence="11">
    <name type="scientific">Paenibacillus sp. BIHB 4019</name>
    <dbReference type="NCBI Taxonomy" id="1870819"/>
    <lineage>
        <taxon>Bacteria</taxon>
        <taxon>Bacillati</taxon>
        <taxon>Bacillota</taxon>
        <taxon>Bacilli</taxon>
        <taxon>Bacillales</taxon>
        <taxon>Paenibacillaceae</taxon>
        <taxon>Paenibacillus</taxon>
    </lineage>
</organism>
<dbReference type="InterPro" id="IPR046953">
    <property type="entry name" value="Spore_GerAC-like_C"/>
</dbReference>